<reference evidence="1" key="1">
    <citation type="journal article" date="2023" name="PLoS Negl. Trop. Dis.">
        <title>A genome sequence for Biomphalaria pfeifferi, the major vector snail for the human-infecting parasite Schistosoma mansoni.</title>
        <authorList>
            <person name="Bu L."/>
            <person name="Lu L."/>
            <person name="Laidemitt M.R."/>
            <person name="Zhang S.M."/>
            <person name="Mutuku M."/>
            <person name="Mkoji G."/>
            <person name="Steinauer M."/>
            <person name="Loker E.S."/>
        </authorList>
    </citation>
    <scope>NUCLEOTIDE SEQUENCE</scope>
    <source>
        <strain evidence="1">KasaAsao</strain>
    </source>
</reference>
<dbReference type="Proteomes" id="UP001233172">
    <property type="component" value="Unassembled WGS sequence"/>
</dbReference>
<evidence type="ECO:0000313" key="2">
    <source>
        <dbReference type="Proteomes" id="UP001233172"/>
    </source>
</evidence>
<keyword evidence="2" id="KW-1185">Reference proteome</keyword>
<organism evidence="1 2">
    <name type="scientific">Biomphalaria pfeifferi</name>
    <name type="common">Bloodfluke planorb</name>
    <name type="synonym">Freshwater snail</name>
    <dbReference type="NCBI Taxonomy" id="112525"/>
    <lineage>
        <taxon>Eukaryota</taxon>
        <taxon>Metazoa</taxon>
        <taxon>Spiralia</taxon>
        <taxon>Lophotrochozoa</taxon>
        <taxon>Mollusca</taxon>
        <taxon>Gastropoda</taxon>
        <taxon>Heterobranchia</taxon>
        <taxon>Euthyneura</taxon>
        <taxon>Panpulmonata</taxon>
        <taxon>Hygrophila</taxon>
        <taxon>Lymnaeoidea</taxon>
        <taxon>Planorbidae</taxon>
        <taxon>Biomphalaria</taxon>
    </lineage>
</organism>
<gene>
    <name evidence="1" type="ORF">Bpfe_005202</name>
</gene>
<evidence type="ECO:0000313" key="1">
    <source>
        <dbReference type="EMBL" id="KAK0065176.1"/>
    </source>
</evidence>
<accession>A0AAD8C2C7</accession>
<comment type="caution">
    <text evidence="1">The sequence shown here is derived from an EMBL/GenBank/DDBJ whole genome shotgun (WGS) entry which is preliminary data.</text>
</comment>
<protein>
    <submittedName>
        <fullName evidence="1">Uncharacterized protein</fullName>
    </submittedName>
</protein>
<dbReference type="AlphaFoldDB" id="A0AAD8C2C7"/>
<proteinExistence type="predicted"/>
<sequence>MPRGGLTPVEGADRFWDFSLECRQFWSRVMSDSPSTGMCGELQATKHASPDVGGYEMKCERNLNYLTIQAGWRGAHP</sequence>
<dbReference type="EMBL" id="JASAOG010000014">
    <property type="protein sequence ID" value="KAK0065176.1"/>
    <property type="molecule type" value="Genomic_DNA"/>
</dbReference>
<reference evidence="1" key="2">
    <citation type="submission" date="2023-04" db="EMBL/GenBank/DDBJ databases">
        <authorList>
            <person name="Bu L."/>
            <person name="Lu L."/>
            <person name="Laidemitt M.R."/>
            <person name="Zhang S.M."/>
            <person name="Mutuku M."/>
            <person name="Mkoji G."/>
            <person name="Steinauer M."/>
            <person name="Loker E.S."/>
        </authorList>
    </citation>
    <scope>NUCLEOTIDE SEQUENCE</scope>
    <source>
        <strain evidence="1">KasaAsao</strain>
        <tissue evidence="1">Whole Snail</tissue>
    </source>
</reference>
<name>A0AAD8C2C7_BIOPF</name>